<feature type="transmembrane region" description="Helical" evidence="7">
    <location>
        <begin position="6"/>
        <end position="29"/>
    </location>
</feature>
<dbReference type="STRING" id="1798406.A3A04_01550"/>
<evidence type="ECO:0000313" key="8">
    <source>
        <dbReference type="EMBL" id="OGY66671.1"/>
    </source>
</evidence>
<dbReference type="Proteomes" id="UP000178517">
    <property type="component" value="Unassembled WGS sequence"/>
</dbReference>
<keyword evidence="4 7" id="KW-0812">Transmembrane</keyword>
<evidence type="ECO:0000256" key="6">
    <source>
        <dbReference type="ARBA" id="ARBA00023136"/>
    </source>
</evidence>
<sequence length="134" mass="14921">MVQVLYVFSDWALLVARLVVGIVFIAHGWPKLKNLGETAVNFTMMGFRPGKLWATFIAFLEIFGGILMILGFFVQPLGILFMIEMIVATLFVKRRMGLVNGYEIDISLFSLALIAATMGGGALALDSYMRVFLY</sequence>
<keyword evidence="3" id="KW-1003">Cell membrane</keyword>
<proteinExistence type="inferred from homology"/>
<keyword evidence="5 7" id="KW-1133">Transmembrane helix</keyword>
<evidence type="ECO:0000256" key="2">
    <source>
        <dbReference type="ARBA" id="ARBA00006679"/>
    </source>
</evidence>
<comment type="similarity">
    <text evidence="2">Belongs to the DoxX family.</text>
</comment>
<gene>
    <name evidence="8" type="ORF">A3A04_01550</name>
</gene>
<feature type="transmembrane region" description="Helical" evidence="7">
    <location>
        <begin position="50"/>
        <end position="70"/>
    </location>
</feature>
<organism evidence="8 9">
    <name type="scientific">Candidatus Harrisonbacteria bacterium RIFCSPLOWO2_01_FULL_40_28</name>
    <dbReference type="NCBI Taxonomy" id="1798406"/>
    <lineage>
        <taxon>Bacteria</taxon>
        <taxon>Candidatus Harrisoniibacteriota</taxon>
    </lineage>
</organism>
<dbReference type="Pfam" id="PF07681">
    <property type="entry name" value="DoxX"/>
    <property type="match status" value="1"/>
</dbReference>
<evidence type="ECO:0000256" key="7">
    <source>
        <dbReference type="SAM" id="Phobius"/>
    </source>
</evidence>
<evidence type="ECO:0000256" key="4">
    <source>
        <dbReference type="ARBA" id="ARBA00022692"/>
    </source>
</evidence>
<dbReference type="AlphaFoldDB" id="A0A1G1ZQ86"/>
<dbReference type="InterPro" id="IPR032808">
    <property type="entry name" value="DoxX"/>
</dbReference>
<name>A0A1G1ZQ86_9BACT</name>
<feature type="transmembrane region" description="Helical" evidence="7">
    <location>
        <begin position="104"/>
        <end position="125"/>
    </location>
</feature>
<comment type="subcellular location">
    <subcellularLocation>
        <location evidence="1">Cell membrane</location>
        <topology evidence="1">Multi-pass membrane protein</topology>
    </subcellularLocation>
</comment>
<evidence type="ECO:0008006" key="10">
    <source>
        <dbReference type="Google" id="ProtNLM"/>
    </source>
</evidence>
<evidence type="ECO:0000256" key="1">
    <source>
        <dbReference type="ARBA" id="ARBA00004651"/>
    </source>
</evidence>
<evidence type="ECO:0000313" key="9">
    <source>
        <dbReference type="Proteomes" id="UP000178517"/>
    </source>
</evidence>
<dbReference type="PANTHER" id="PTHR33452:SF1">
    <property type="entry name" value="INNER MEMBRANE PROTEIN YPHA-RELATED"/>
    <property type="match status" value="1"/>
</dbReference>
<evidence type="ECO:0000256" key="3">
    <source>
        <dbReference type="ARBA" id="ARBA00022475"/>
    </source>
</evidence>
<dbReference type="GO" id="GO:0005886">
    <property type="term" value="C:plasma membrane"/>
    <property type="evidence" value="ECO:0007669"/>
    <property type="project" value="UniProtKB-SubCell"/>
</dbReference>
<dbReference type="InterPro" id="IPR051907">
    <property type="entry name" value="DoxX-like_oxidoreductase"/>
</dbReference>
<dbReference type="PANTHER" id="PTHR33452">
    <property type="entry name" value="OXIDOREDUCTASE CATD-RELATED"/>
    <property type="match status" value="1"/>
</dbReference>
<dbReference type="EMBL" id="MHJI01000001">
    <property type="protein sequence ID" value="OGY66671.1"/>
    <property type="molecule type" value="Genomic_DNA"/>
</dbReference>
<protein>
    <recommendedName>
        <fullName evidence="10">Oxidoreductase</fullName>
    </recommendedName>
</protein>
<keyword evidence="6 7" id="KW-0472">Membrane</keyword>
<reference evidence="8 9" key="1">
    <citation type="journal article" date="2016" name="Nat. Commun.">
        <title>Thousands of microbial genomes shed light on interconnected biogeochemical processes in an aquifer system.</title>
        <authorList>
            <person name="Anantharaman K."/>
            <person name="Brown C.T."/>
            <person name="Hug L.A."/>
            <person name="Sharon I."/>
            <person name="Castelle C.J."/>
            <person name="Probst A.J."/>
            <person name="Thomas B.C."/>
            <person name="Singh A."/>
            <person name="Wilkins M.J."/>
            <person name="Karaoz U."/>
            <person name="Brodie E.L."/>
            <person name="Williams K.H."/>
            <person name="Hubbard S.S."/>
            <person name="Banfield J.F."/>
        </authorList>
    </citation>
    <scope>NUCLEOTIDE SEQUENCE [LARGE SCALE GENOMIC DNA]</scope>
</reference>
<accession>A0A1G1ZQ86</accession>
<evidence type="ECO:0000256" key="5">
    <source>
        <dbReference type="ARBA" id="ARBA00022989"/>
    </source>
</evidence>
<comment type="caution">
    <text evidence="8">The sequence shown here is derived from an EMBL/GenBank/DDBJ whole genome shotgun (WGS) entry which is preliminary data.</text>
</comment>